<dbReference type="SUPFAM" id="SSF51182">
    <property type="entry name" value="RmlC-like cupins"/>
    <property type="match status" value="1"/>
</dbReference>
<reference evidence="5 6" key="1">
    <citation type="submission" date="2021-01" db="EMBL/GenBank/DDBJ databases">
        <title>Complete genome sequence of Erwinia rhapontici MAFF 311153.</title>
        <authorList>
            <person name="Morohoshi T."/>
            <person name="Someya N."/>
        </authorList>
    </citation>
    <scope>NUCLEOTIDE SEQUENCE [LARGE SCALE GENOMIC DNA]</scope>
    <source>
        <strain evidence="5 6">MAFF 311153</strain>
    </source>
</reference>
<dbReference type="InterPro" id="IPR014710">
    <property type="entry name" value="RmlC-like_jellyroll"/>
</dbReference>
<evidence type="ECO:0000256" key="3">
    <source>
        <dbReference type="SAM" id="MobiDB-lite"/>
    </source>
</evidence>
<feature type="domain" description="Pirin N-terminal" evidence="4">
    <location>
        <begin position="39"/>
        <end position="125"/>
    </location>
</feature>
<dbReference type="PANTHER" id="PTHR13903">
    <property type="entry name" value="PIRIN-RELATED"/>
    <property type="match status" value="1"/>
</dbReference>
<proteinExistence type="inferred from homology"/>
<organism evidence="5 6">
    <name type="scientific">Erwinia rhapontici</name>
    <name type="common">Pectobacterium rhapontici</name>
    <dbReference type="NCBI Taxonomy" id="55212"/>
    <lineage>
        <taxon>Bacteria</taxon>
        <taxon>Pseudomonadati</taxon>
        <taxon>Pseudomonadota</taxon>
        <taxon>Gammaproteobacteria</taxon>
        <taxon>Enterobacterales</taxon>
        <taxon>Erwiniaceae</taxon>
        <taxon>Erwinia</taxon>
    </lineage>
</organism>
<dbReference type="EMBL" id="AP024329">
    <property type="protein sequence ID" value="BCQ35745.1"/>
    <property type="molecule type" value="Genomic_DNA"/>
</dbReference>
<dbReference type="PIRSF" id="PIRSF006232">
    <property type="entry name" value="Pirin"/>
    <property type="match status" value="1"/>
</dbReference>
<gene>
    <name evidence="5" type="ORF">ERHA53_30880</name>
</gene>
<name>A0ABM7N347_ERWRD</name>
<evidence type="ECO:0000313" key="6">
    <source>
        <dbReference type="Proteomes" id="UP000677515"/>
    </source>
</evidence>
<dbReference type="Pfam" id="PF02678">
    <property type="entry name" value="Pirin"/>
    <property type="match status" value="1"/>
</dbReference>
<dbReference type="RefSeq" id="WP_197931259.1">
    <property type="nucleotide sequence ID" value="NZ_AP024329.1"/>
</dbReference>
<keyword evidence="6" id="KW-1185">Reference proteome</keyword>
<dbReference type="Gene3D" id="2.60.120.10">
    <property type="entry name" value="Jelly Rolls"/>
    <property type="match status" value="1"/>
</dbReference>
<sequence length="294" mass="32207">MSPLAPEEHPVSRHIEHRTRGRGTGPIIRLMSPSDYGTIVRPFVFLDRFTGDRTMIDRMPLHPHSGIATVTVITEGNLRFDDPDSGKGMIGYGGVEWMRAGGGVWHGKEMSAGDSEYVEGFQLWLALPPELENGPVDSQYLEAQSMPQTGPAYVILGEYQGVKSPVRSHEGINYLLVTLPAHSSWQYIPPENHSSLWLSISRGTLVSPEKIATGEMVIFAAGSQPVTLHAGDAETRFVIGSAVAHPWSLSLGNYSVHTSDAALRAGEARINDIGRRLREEMEGQPQPTSMPIFK</sequence>
<dbReference type="PANTHER" id="PTHR13903:SF8">
    <property type="entry name" value="PIRIN"/>
    <property type="match status" value="1"/>
</dbReference>
<evidence type="ECO:0000256" key="1">
    <source>
        <dbReference type="ARBA" id="ARBA00008416"/>
    </source>
</evidence>
<dbReference type="InterPro" id="IPR012093">
    <property type="entry name" value="Pirin"/>
</dbReference>
<evidence type="ECO:0000256" key="2">
    <source>
        <dbReference type="RuleBase" id="RU003457"/>
    </source>
</evidence>
<protein>
    <recommendedName>
        <fullName evidence="4">Pirin N-terminal domain-containing protein</fullName>
    </recommendedName>
</protein>
<evidence type="ECO:0000313" key="5">
    <source>
        <dbReference type="EMBL" id="BCQ35745.1"/>
    </source>
</evidence>
<feature type="compositionally biased region" description="Basic and acidic residues" evidence="3">
    <location>
        <begin position="1"/>
        <end position="14"/>
    </location>
</feature>
<comment type="similarity">
    <text evidence="1 2">Belongs to the pirin family.</text>
</comment>
<dbReference type="GeneID" id="99867373"/>
<dbReference type="InterPro" id="IPR003829">
    <property type="entry name" value="Pirin_N_dom"/>
</dbReference>
<dbReference type="Proteomes" id="UP000677515">
    <property type="component" value="Chromosome"/>
</dbReference>
<dbReference type="InterPro" id="IPR011051">
    <property type="entry name" value="RmlC_Cupin_sf"/>
</dbReference>
<feature type="region of interest" description="Disordered" evidence="3">
    <location>
        <begin position="1"/>
        <end position="27"/>
    </location>
</feature>
<accession>A0ABM7N347</accession>
<evidence type="ECO:0000259" key="4">
    <source>
        <dbReference type="Pfam" id="PF02678"/>
    </source>
</evidence>